<evidence type="ECO:0000313" key="2">
    <source>
        <dbReference type="EMBL" id="MBB0247297.1"/>
    </source>
</evidence>
<proteinExistence type="predicted"/>
<name>A0A7W3TI54_9ACTN</name>
<gene>
    <name evidence="2" type="ORF">FNQ90_25045</name>
</gene>
<sequence length="203" mass="20850">MAALTAGWPLLAAALNTTAPLDEGSTLRLEAPTGSDARLTVHGTGWELRGPDVLTGTGRSLARGAVRFEARLVVPAEDTPRDAADLPAALWNGLGRLVRIADPDARLGEPVATETLGGLPALTGPLEREGCAGTAWVIPAPDAVNAVQITATDCGDDTGEPPRELPPEIDRTALSTGYPEPRTAADPPAPGAPVTRAPTVSYT</sequence>
<reference evidence="3" key="1">
    <citation type="submission" date="2019-10" db="EMBL/GenBank/DDBJ databases">
        <title>Streptomyces sp. nov., a novel actinobacterium isolated from alkaline environment.</title>
        <authorList>
            <person name="Golinska P."/>
        </authorList>
    </citation>
    <scope>NUCLEOTIDE SEQUENCE [LARGE SCALE GENOMIC DNA]</scope>
    <source>
        <strain evidence="3">DSM 42118</strain>
    </source>
</reference>
<organism evidence="2 3">
    <name type="scientific">Streptomyces alkaliphilus</name>
    <dbReference type="NCBI Taxonomy" id="1472722"/>
    <lineage>
        <taxon>Bacteria</taxon>
        <taxon>Bacillati</taxon>
        <taxon>Actinomycetota</taxon>
        <taxon>Actinomycetes</taxon>
        <taxon>Kitasatosporales</taxon>
        <taxon>Streptomycetaceae</taxon>
        <taxon>Streptomyces</taxon>
    </lineage>
</organism>
<dbReference type="RefSeq" id="WP_228471614.1">
    <property type="nucleotide sequence ID" value="NZ_VKHT01001566.1"/>
</dbReference>
<feature type="compositionally biased region" description="Basic and acidic residues" evidence="1">
    <location>
        <begin position="160"/>
        <end position="171"/>
    </location>
</feature>
<protein>
    <submittedName>
        <fullName evidence="2">Uncharacterized protein</fullName>
    </submittedName>
</protein>
<accession>A0A7W3TI54</accession>
<dbReference type="EMBL" id="VKHT01001566">
    <property type="protein sequence ID" value="MBB0247297.1"/>
    <property type="molecule type" value="Genomic_DNA"/>
</dbReference>
<evidence type="ECO:0000313" key="3">
    <source>
        <dbReference type="Proteomes" id="UP000538929"/>
    </source>
</evidence>
<dbReference type="AlphaFoldDB" id="A0A7W3TI54"/>
<dbReference type="Proteomes" id="UP000538929">
    <property type="component" value="Unassembled WGS sequence"/>
</dbReference>
<feature type="region of interest" description="Disordered" evidence="1">
    <location>
        <begin position="153"/>
        <end position="203"/>
    </location>
</feature>
<evidence type="ECO:0000256" key="1">
    <source>
        <dbReference type="SAM" id="MobiDB-lite"/>
    </source>
</evidence>
<comment type="caution">
    <text evidence="2">The sequence shown here is derived from an EMBL/GenBank/DDBJ whole genome shotgun (WGS) entry which is preliminary data.</text>
</comment>
<keyword evidence="3" id="KW-1185">Reference proteome</keyword>
<feature type="non-terminal residue" evidence="2">
    <location>
        <position position="203"/>
    </location>
</feature>